<dbReference type="PANTHER" id="PTHR12756">
    <property type="entry name" value="CYTOSOLIC CARBOXYPEPTIDASE"/>
    <property type="match status" value="1"/>
</dbReference>
<dbReference type="InterPro" id="IPR050821">
    <property type="entry name" value="Cytosolic_carboxypeptidase"/>
</dbReference>
<dbReference type="GO" id="GO:0008270">
    <property type="term" value="F:zinc ion binding"/>
    <property type="evidence" value="ECO:0007669"/>
    <property type="project" value="InterPro"/>
</dbReference>
<evidence type="ECO:0000256" key="3">
    <source>
        <dbReference type="SAM" id="SignalP"/>
    </source>
</evidence>
<evidence type="ECO:0000259" key="4">
    <source>
        <dbReference type="PROSITE" id="PS52035"/>
    </source>
</evidence>
<name>A0A512MF65_9BACT</name>
<dbReference type="AlphaFoldDB" id="A0A512MF65"/>
<evidence type="ECO:0000313" key="6">
    <source>
        <dbReference type="Proteomes" id="UP000321577"/>
    </source>
</evidence>
<comment type="caution">
    <text evidence="5">The sequence shown here is derived from an EMBL/GenBank/DDBJ whole genome shotgun (WGS) entry which is preliminary data.</text>
</comment>
<comment type="similarity">
    <text evidence="2">Belongs to the peptidase M14 family.</text>
</comment>
<dbReference type="CDD" id="cd06237">
    <property type="entry name" value="M14_Nna1-like"/>
    <property type="match status" value="1"/>
</dbReference>
<reference evidence="5 6" key="1">
    <citation type="submission" date="2019-07" db="EMBL/GenBank/DDBJ databases">
        <title>Whole genome shotgun sequence of Brevifollis gellanilyticus NBRC 108608.</title>
        <authorList>
            <person name="Hosoyama A."/>
            <person name="Uohara A."/>
            <person name="Ohji S."/>
            <person name="Ichikawa N."/>
        </authorList>
    </citation>
    <scope>NUCLEOTIDE SEQUENCE [LARGE SCALE GENOMIC DNA]</scope>
    <source>
        <strain evidence="5 6">NBRC 108608</strain>
    </source>
</reference>
<evidence type="ECO:0000256" key="2">
    <source>
        <dbReference type="PROSITE-ProRule" id="PRU01379"/>
    </source>
</evidence>
<dbReference type="Gene3D" id="3.40.630.10">
    <property type="entry name" value="Zn peptidases"/>
    <property type="match status" value="1"/>
</dbReference>
<dbReference type="Gene3D" id="2.60.40.3120">
    <property type="match status" value="1"/>
</dbReference>
<proteinExistence type="inferred from homology"/>
<gene>
    <name evidence="5" type="ORF">BGE01nite_46490</name>
</gene>
<dbReference type="RefSeq" id="WP_170266998.1">
    <property type="nucleotide sequence ID" value="NZ_BKAG01000047.1"/>
</dbReference>
<sequence>MLPPAARSVLLTLACLLMAVSCRRQEAEKPQQWSFSEEGVTFSADFPRARLTECKRLAQGEYDLAVRPEDLPVNNSPWFAFKVTATKETSIVAHLRCIGGTLRYRPKISTDGNQWVMLPEEAFTEGPQEHECTLKLEVGPNPLWVAAQEPVSTAEMKAWGRTLERLPFVTMSEFGKSIRGTALWKLDIGKADAKRHVSIIGRQHPPETTGSLALMRFIEELAGDSEMARKFRDEFHVLVIPLMNPDGVDAGHWRHNLGHVDLNRDWGPFVQPETKAASEQISALKDKGRIFLHLDFHSTFNDVFYTPPDDAPANPPMFAATWLDRLQKRVPTYKVNREASHTPKTVTSAYWAHKTFVIPGITYEIGDNTDRATLKLVASAAAQEMMALLMELKDTP</sequence>
<dbReference type="Proteomes" id="UP000321577">
    <property type="component" value="Unassembled WGS sequence"/>
</dbReference>
<evidence type="ECO:0000313" key="5">
    <source>
        <dbReference type="EMBL" id="GEP45358.1"/>
    </source>
</evidence>
<dbReference type="PANTHER" id="PTHR12756:SF11">
    <property type="entry name" value="CYTOSOLIC CARBOXYPEPTIDASE 1"/>
    <property type="match status" value="1"/>
</dbReference>
<comment type="caution">
    <text evidence="2">Lacks conserved residue(s) required for the propagation of feature annotation.</text>
</comment>
<dbReference type="InterPro" id="IPR000834">
    <property type="entry name" value="Peptidase_M14"/>
</dbReference>
<dbReference type="PROSITE" id="PS52035">
    <property type="entry name" value="PEPTIDASE_M14"/>
    <property type="match status" value="1"/>
</dbReference>
<dbReference type="SMART" id="SM00631">
    <property type="entry name" value="Zn_pept"/>
    <property type="match status" value="1"/>
</dbReference>
<dbReference type="GO" id="GO:0004181">
    <property type="term" value="F:metallocarboxypeptidase activity"/>
    <property type="evidence" value="ECO:0007669"/>
    <property type="project" value="InterPro"/>
</dbReference>
<dbReference type="PROSITE" id="PS51257">
    <property type="entry name" value="PROKAR_LIPOPROTEIN"/>
    <property type="match status" value="1"/>
</dbReference>
<dbReference type="SUPFAM" id="SSF53187">
    <property type="entry name" value="Zn-dependent exopeptidases"/>
    <property type="match status" value="1"/>
</dbReference>
<feature type="domain" description="Peptidase M14" evidence="4">
    <location>
        <begin position="149"/>
        <end position="396"/>
    </location>
</feature>
<organism evidence="5 6">
    <name type="scientific">Brevifollis gellanilyticus</name>
    <dbReference type="NCBI Taxonomy" id="748831"/>
    <lineage>
        <taxon>Bacteria</taxon>
        <taxon>Pseudomonadati</taxon>
        <taxon>Verrucomicrobiota</taxon>
        <taxon>Verrucomicrobiia</taxon>
        <taxon>Verrucomicrobiales</taxon>
        <taxon>Verrucomicrobiaceae</taxon>
    </lineage>
</organism>
<feature type="chain" id="PRO_5022161562" evidence="3">
    <location>
        <begin position="27"/>
        <end position="396"/>
    </location>
</feature>
<keyword evidence="6" id="KW-1185">Reference proteome</keyword>
<accession>A0A512MF65</accession>
<dbReference type="GO" id="GO:0006508">
    <property type="term" value="P:proteolysis"/>
    <property type="evidence" value="ECO:0007669"/>
    <property type="project" value="InterPro"/>
</dbReference>
<keyword evidence="3" id="KW-0732">Signal</keyword>
<dbReference type="EMBL" id="BKAG01000047">
    <property type="protein sequence ID" value="GEP45358.1"/>
    <property type="molecule type" value="Genomic_DNA"/>
</dbReference>
<protein>
    <submittedName>
        <fullName evidence="5">Peptidase M14</fullName>
    </submittedName>
</protein>
<feature type="signal peptide" evidence="3">
    <location>
        <begin position="1"/>
        <end position="26"/>
    </location>
</feature>
<dbReference type="Pfam" id="PF00246">
    <property type="entry name" value="Peptidase_M14"/>
    <property type="match status" value="1"/>
</dbReference>
<comment type="cofactor">
    <cofactor evidence="1">
        <name>Zn(2+)</name>
        <dbReference type="ChEBI" id="CHEBI:29105"/>
    </cofactor>
</comment>
<evidence type="ECO:0000256" key="1">
    <source>
        <dbReference type="ARBA" id="ARBA00001947"/>
    </source>
</evidence>